<feature type="compositionally biased region" description="Basic residues" evidence="1">
    <location>
        <begin position="92"/>
        <end position="106"/>
    </location>
</feature>
<feature type="compositionally biased region" description="Polar residues" evidence="1">
    <location>
        <begin position="13"/>
        <end position="25"/>
    </location>
</feature>
<evidence type="ECO:0000313" key="2">
    <source>
        <dbReference type="Proteomes" id="UP001190640"/>
    </source>
</evidence>
<protein>
    <submittedName>
        <fullName evidence="3">Translation initiation factor IF-2-like</fullName>
    </submittedName>
</protein>
<dbReference type="GeneID" id="129340015"/>
<accession>A0AA97LCB5</accession>
<name>A0AA97LCB5_EUBMA</name>
<feature type="compositionally biased region" description="Pro residues" evidence="1">
    <location>
        <begin position="126"/>
        <end position="138"/>
    </location>
</feature>
<dbReference type="Proteomes" id="UP001190640">
    <property type="component" value="Chromosome 12"/>
</dbReference>
<dbReference type="RefSeq" id="XP_054850533.1">
    <property type="nucleotide sequence ID" value="XM_054994558.1"/>
</dbReference>
<dbReference type="KEGG" id="emc:129340015"/>
<reference evidence="3" key="1">
    <citation type="submission" date="2025-08" db="UniProtKB">
        <authorList>
            <consortium name="RefSeq"/>
        </authorList>
    </citation>
    <scope>IDENTIFICATION</scope>
    <source>
        <tissue evidence="3">Blood</tissue>
    </source>
</reference>
<evidence type="ECO:0000313" key="3">
    <source>
        <dbReference type="RefSeq" id="XP_054850533.1"/>
    </source>
</evidence>
<organism evidence="2 3">
    <name type="scientific">Eublepharis macularius</name>
    <name type="common">Leopard gecko</name>
    <name type="synonym">Cyrtodactylus macularius</name>
    <dbReference type="NCBI Taxonomy" id="481883"/>
    <lineage>
        <taxon>Eukaryota</taxon>
        <taxon>Metazoa</taxon>
        <taxon>Chordata</taxon>
        <taxon>Craniata</taxon>
        <taxon>Vertebrata</taxon>
        <taxon>Euteleostomi</taxon>
        <taxon>Lepidosauria</taxon>
        <taxon>Squamata</taxon>
        <taxon>Bifurcata</taxon>
        <taxon>Gekkota</taxon>
        <taxon>Eublepharidae</taxon>
        <taxon>Eublepharinae</taxon>
        <taxon>Eublepharis</taxon>
    </lineage>
</organism>
<proteinExistence type="predicted"/>
<feature type="region of interest" description="Disordered" evidence="1">
    <location>
        <begin position="1"/>
        <end position="262"/>
    </location>
</feature>
<dbReference type="AlphaFoldDB" id="A0AA97LCB5"/>
<feature type="compositionally biased region" description="Basic and acidic residues" evidence="1">
    <location>
        <begin position="1"/>
        <end position="11"/>
    </location>
</feature>
<keyword evidence="2" id="KW-1185">Reference proteome</keyword>
<evidence type="ECO:0000256" key="1">
    <source>
        <dbReference type="SAM" id="MobiDB-lite"/>
    </source>
</evidence>
<feature type="compositionally biased region" description="Low complexity" evidence="1">
    <location>
        <begin position="139"/>
        <end position="148"/>
    </location>
</feature>
<feature type="compositionally biased region" description="Gly residues" evidence="1">
    <location>
        <begin position="56"/>
        <end position="67"/>
    </location>
</feature>
<gene>
    <name evidence="3" type="primary">LOC129340015</name>
</gene>
<sequence length="262" mass="27415">MARPASERRGESCQPTGPRTCQSPPTRAEPSGGPAGGWATSGGPYAWAPAPILRGSGHGSGGCAGGHRGQEGRRAARSRPGKGCRLGPAPRPRPRGCRRRRRRRRSPSPVDKPQQRQQRQQHQEVRPPPSQLTAPPPAAGARPGSAQPSPAPPRPASPAKGREGPRPRVPQAPAGLASPPRPSRPRALGWGEARPSPRAPRSGQAGPLPRASQAPGHANYVSRRAAVSRPSLHQAAPPHRRPEGLGTAGPGQAGRRTLRLCP</sequence>